<dbReference type="EMBL" id="PDNB01000036">
    <property type="protein sequence ID" value="PGH14309.1"/>
    <property type="molecule type" value="Genomic_DNA"/>
</dbReference>
<evidence type="ECO:0000256" key="3">
    <source>
        <dbReference type="SAM" id="Phobius"/>
    </source>
</evidence>
<evidence type="ECO:0000256" key="1">
    <source>
        <dbReference type="SAM" id="Coils"/>
    </source>
</evidence>
<feature type="region of interest" description="Disordered" evidence="2">
    <location>
        <begin position="800"/>
        <end position="835"/>
    </location>
</feature>
<feature type="chain" id="PRO_5012451238" evidence="4">
    <location>
        <begin position="20"/>
        <end position="862"/>
    </location>
</feature>
<feature type="compositionally biased region" description="Basic and acidic residues" evidence="2">
    <location>
        <begin position="800"/>
        <end position="809"/>
    </location>
</feature>
<evidence type="ECO:0000256" key="4">
    <source>
        <dbReference type="SAM" id="SignalP"/>
    </source>
</evidence>
<feature type="coiled-coil region" evidence="1">
    <location>
        <begin position="467"/>
        <end position="526"/>
    </location>
</feature>
<feature type="transmembrane region" description="Helical" evidence="3">
    <location>
        <begin position="198"/>
        <end position="217"/>
    </location>
</feature>
<dbReference type="OrthoDB" id="4185812at2759"/>
<keyword evidence="1" id="KW-0175">Coiled coil</keyword>
<feature type="signal peptide" evidence="4">
    <location>
        <begin position="1"/>
        <end position="19"/>
    </location>
</feature>
<organism evidence="5 6">
    <name type="scientific">Helicocarpus griseus UAMH5409</name>
    <dbReference type="NCBI Taxonomy" id="1447875"/>
    <lineage>
        <taxon>Eukaryota</taxon>
        <taxon>Fungi</taxon>
        <taxon>Dikarya</taxon>
        <taxon>Ascomycota</taxon>
        <taxon>Pezizomycotina</taxon>
        <taxon>Eurotiomycetes</taxon>
        <taxon>Eurotiomycetidae</taxon>
        <taxon>Onygenales</taxon>
        <taxon>Ajellomycetaceae</taxon>
        <taxon>Helicocarpus</taxon>
    </lineage>
</organism>
<dbReference type="STRING" id="1447875.A0A2B7XZG5"/>
<gene>
    <name evidence="5" type="ORF">AJ79_03131</name>
</gene>
<reference evidence="5 6" key="1">
    <citation type="submission" date="2017-10" db="EMBL/GenBank/DDBJ databases">
        <title>Comparative genomics in systemic dimorphic fungi from Ajellomycetaceae.</title>
        <authorList>
            <person name="Munoz J.F."/>
            <person name="Mcewen J.G."/>
            <person name="Clay O.K."/>
            <person name="Cuomo C.A."/>
        </authorList>
    </citation>
    <scope>NUCLEOTIDE SEQUENCE [LARGE SCALE GENOMIC DNA]</scope>
    <source>
        <strain evidence="5 6">UAMH5409</strain>
    </source>
</reference>
<evidence type="ECO:0000256" key="2">
    <source>
        <dbReference type="SAM" id="MobiDB-lite"/>
    </source>
</evidence>
<dbReference type="Proteomes" id="UP000223968">
    <property type="component" value="Unassembled WGS sequence"/>
</dbReference>
<dbReference type="AlphaFoldDB" id="A0A2B7XZG5"/>
<comment type="caution">
    <text evidence="5">The sequence shown here is derived from an EMBL/GenBank/DDBJ whole genome shotgun (WGS) entry which is preliminary data.</text>
</comment>
<keyword evidence="3" id="KW-1133">Transmembrane helix</keyword>
<proteinExistence type="predicted"/>
<feature type="transmembrane region" description="Helical" evidence="3">
    <location>
        <begin position="48"/>
        <end position="70"/>
    </location>
</feature>
<keyword evidence="3" id="KW-0812">Transmembrane</keyword>
<name>A0A2B7XZG5_9EURO</name>
<feature type="coiled-coil region" evidence="1">
    <location>
        <begin position="664"/>
        <end position="712"/>
    </location>
</feature>
<accession>A0A2B7XZG5</accession>
<evidence type="ECO:0000313" key="5">
    <source>
        <dbReference type="EMBL" id="PGH14309.1"/>
    </source>
</evidence>
<sequence length="862" mass="94483">MDPLAWTLCLVLLVGCLLGTPNSTSTPPAAGASISENPLLVATSFFDVAMPCPLVLSAVLSIAFVLLNLVPACVSMHERLSDNGPITVVKAVSIVRASLSGHCLLLRSTLSRAYRDSALGVARAAMNWAGRLYRWAAPSDDTLLLGVMISPFVIALGWFNFGAIACAYVSGFLRELSGLVARGEWEGWMERQLHSLEMFQLALFVALVALAFLPAFVDWMVARLTDFGYVIIQKPNRTAAKAAIASCAAKRAAKRAKAANPAGNSNGTTENRQSISGTALDAIVDQLNSRIRELEGSALASGSVIKALEGKVRQETRSLAKITRAHEELRPAYPEKDKRCKYLSEKLARSDAREVLKLTSSLESAQELLRQEEMRARIAEDQYRALRQLAGTVTEQGLHGHLHDFDKFAEQCTVDGVDSTTRKVRLEHMQQTLPKKLPYLLREASTKTLAGSECQHNEALIAHSSRIHELEVEVQAARRLAEDVRAGKDAEIASLRQELEASGRAIVKMEGELHDARCSVEALENAAKVSDSHDAATQTQVTGAELFHLQQQLESFATREVALCNDLAHCLERERQVREGLIAECRAALANKDAQYNQQIDQLRSEGFPALKSELEQLRAKATSAALADANAKVVERQAQVDYRTQRLNQVSQATPDDLSRQTIEALRTRVQALEKASQDHISEKVRSSQRIKSLEEDLQKATIASSKAKADALNKAKADASPIARKMGVNPLKAKVENLEKALVAKDAQLKAQRGEIEAHVSSLKAQKRETDALRGEIKFQRDEIKSLGAKVDRQQAEIESLRGRLSEDSTTGEGAPVPQAEESEELGPIVRKRVVDDEEAESGLLKREKLGWSFYQAPRA</sequence>
<keyword evidence="3" id="KW-0472">Membrane</keyword>
<feature type="transmembrane region" description="Helical" evidence="3">
    <location>
        <begin position="143"/>
        <end position="170"/>
    </location>
</feature>
<keyword evidence="4" id="KW-0732">Signal</keyword>
<evidence type="ECO:0000313" key="6">
    <source>
        <dbReference type="Proteomes" id="UP000223968"/>
    </source>
</evidence>
<protein>
    <submittedName>
        <fullName evidence="5">Uncharacterized protein</fullName>
    </submittedName>
</protein>
<keyword evidence="6" id="KW-1185">Reference proteome</keyword>
<feature type="coiled-coil region" evidence="1">
    <location>
        <begin position="355"/>
        <end position="389"/>
    </location>
</feature>